<dbReference type="GO" id="GO:0006914">
    <property type="term" value="P:autophagy"/>
    <property type="evidence" value="ECO:0007669"/>
    <property type="project" value="InterPro"/>
</dbReference>
<feature type="region of interest" description="Disordered" evidence="1">
    <location>
        <begin position="500"/>
        <end position="523"/>
    </location>
</feature>
<dbReference type="GeneID" id="172993"/>
<dbReference type="PeptideAtlas" id="O61775"/>
<dbReference type="RefSeq" id="NP_001251515.2">
    <property type="nucleotide sequence ID" value="NM_001264586.7"/>
</dbReference>
<feature type="region of interest" description="Disordered" evidence="1">
    <location>
        <begin position="365"/>
        <end position="404"/>
    </location>
</feature>
<dbReference type="CTD" id="172993"/>
<dbReference type="HOGENOM" id="CLU_357241_0_0_1"/>
<dbReference type="IntAct" id="O61775">
    <property type="interactions" value="1"/>
</dbReference>
<feature type="compositionally biased region" description="Acidic residues" evidence="1">
    <location>
        <begin position="506"/>
        <end position="522"/>
    </location>
</feature>
<dbReference type="STRING" id="6239.C35E7.1a.1"/>
<evidence type="ECO:0007829" key="5">
    <source>
        <dbReference type="PeptideAtlas" id="O61775"/>
    </source>
</evidence>
<dbReference type="KEGG" id="cel:CELE_C35E7.1"/>
<name>O61775_CAEEL</name>
<feature type="compositionally biased region" description="Acidic residues" evidence="1">
    <location>
        <begin position="559"/>
        <end position="575"/>
    </location>
</feature>
<dbReference type="Proteomes" id="UP000001940">
    <property type="component" value="Chromosome I"/>
</dbReference>
<dbReference type="PANTHER" id="PTHR21504">
    <property type="entry name" value="IG-LIKE DOMAIN-CONTAINING PROTEIN-RELATED-RELATED"/>
    <property type="match status" value="1"/>
</dbReference>
<keyword evidence="5" id="KW-1267">Proteomics identification</keyword>
<gene>
    <name evidence="2 4" type="primary">vet-2</name>
    <name evidence="4" type="ORF">C35E7.1</name>
    <name evidence="2" type="ORF">CELE_C35E7.1</name>
</gene>
<dbReference type="UCSC" id="C35E7.1">
    <property type="organism name" value="c. elegans"/>
</dbReference>
<proteinExistence type="evidence at protein level"/>
<accession>O61775</accession>
<sequence length="785" mass="90095">MITGYCGFCKTDYVGVDHGNKCYYKYYYDYDLEEFMPLKCLDCQPKITEKNLFPQEGTFWDPKMQKAVMPFHNVVTNWIEYYIYDIKEKCLEQIEPVVPPVSYDPTPVGDRICIVDSKTETILIRRHPEHGHVCTQQFINGEYQDVPNTKVNTLQMKELKRYGQCRSLTHYLRLPILNTSYCFKSDQYIVRVPGRNNEKPKEFYFDREFSCFMPSLLTVPEDILYPEYSVWSESLKKHVTFTAVWNGRSEIIEQYVYNCEQGQFEQVHVPELVYDPNHEVPMNILFIQMSKDRPIVIMKDEDGNFVKQEYDSLIDCFVAISPKDAKILPREYDEKLIYGKYGMAIYSIKPEPVKKVGGPFGGVKGGSFEGLPERPENGFSFETEKEQSASTGSESHDEQETVIESESITDFLSRILGEDWLTPKPLSTTYQKPLKKSSVHDESADEIDLILAKKSKRTAVPTISKSDEVENVDPPKEYGNLEVDHEAMLHQRPLRKVAVVQRESESAYESEQGSDGETSEESFLERASLFDEYDRMIEILAEEYDTPDEQTPCTKFEEYPDESDEESDQSDDESDFSYMAAPSESEDSYDKLVENFSQDYQKLVRKMSFTKNGDQQRPLKKVGGPFGGVQGGSFGGFAETKGNGFSFEKTAEVESSKDQPMKKFNFDVQDSDQSGLKSKVVSDSYEYDKVMKTLQQEYDQLRNILSKYQKPLKKVGGPFGGVKGGSFEGLPQRPANGFSFETEKVQLDVLSDSEESDEQQTIIATIAKTSSILYEEFMKLIEFKF</sequence>
<evidence type="ECO:0000313" key="4">
    <source>
        <dbReference type="WormBase" id="C35E7.1"/>
    </source>
</evidence>
<dbReference type="ExpressionAtlas" id="O61775">
    <property type="expression patterns" value="baseline and differential"/>
</dbReference>
<keyword evidence="3" id="KW-1185">Reference proteome</keyword>
<dbReference type="AGR" id="WB:WBGene00016453"/>
<feature type="compositionally biased region" description="Basic and acidic residues" evidence="1">
    <location>
        <begin position="371"/>
        <end position="387"/>
    </location>
</feature>
<dbReference type="InParanoid" id="O61775"/>
<dbReference type="SMR" id="O61775"/>
<dbReference type="WormBase" id="C35E7.1">
    <property type="protein sequence ID" value="CE47945"/>
    <property type="gene ID" value="WBGene00016453"/>
    <property type="gene designation" value="vet-2"/>
</dbReference>
<feature type="region of interest" description="Disordered" evidence="1">
    <location>
        <begin position="539"/>
        <end position="589"/>
    </location>
</feature>
<protein>
    <submittedName>
        <fullName evidence="2">Very Early Transcript</fullName>
    </submittedName>
</protein>
<dbReference type="InterPro" id="IPR039908">
    <property type="entry name" value="Sepa-1"/>
</dbReference>
<dbReference type="FunCoup" id="O61775">
    <property type="interactions" value="204"/>
</dbReference>
<evidence type="ECO:0000313" key="2">
    <source>
        <dbReference type="EMBL" id="CCD66820.2"/>
    </source>
</evidence>
<evidence type="ECO:0000313" key="3">
    <source>
        <dbReference type="Proteomes" id="UP000001940"/>
    </source>
</evidence>
<dbReference type="PaxDb" id="6239-C35E7.1a"/>
<dbReference type="EMBL" id="BX284601">
    <property type="protein sequence ID" value="CCD66820.2"/>
    <property type="molecule type" value="Genomic_DNA"/>
</dbReference>
<dbReference type="GO" id="GO:0005737">
    <property type="term" value="C:cytoplasm"/>
    <property type="evidence" value="ECO:0000314"/>
    <property type="project" value="WormBase"/>
</dbReference>
<dbReference type="PANTHER" id="PTHR21504:SF1">
    <property type="entry name" value="IG-LIKE DOMAIN-CONTAINING PROTEIN-RELATED"/>
    <property type="match status" value="1"/>
</dbReference>
<dbReference type="Bgee" id="WBGene00016453">
    <property type="expression patterns" value="Expressed in embryo and 4 other cell types or tissues"/>
</dbReference>
<evidence type="ECO:0000256" key="1">
    <source>
        <dbReference type="SAM" id="MobiDB-lite"/>
    </source>
</evidence>
<dbReference type="AlphaFoldDB" id="O61775"/>
<reference evidence="2 3" key="1">
    <citation type="journal article" date="1998" name="Science">
        <title>Genome sequence of the nematode C. elegans: a platform for investigating biology.</title>
        <authorList>
            <consortium name="The C. elegans sequencing consortium"/>
            <person name="Sulson J.E."/>
            <person name="Waterston R."/>
        </authorList>
    </citation>
    <scope>NUCLEOTIDE SEQUENCE [LARGE SCALE GENOMIC DNA]</scope>
    <source>
        <strain evidence="2 3">Bristol N2</strain>
    </source>
</reference>
<dbReference type="DIP" id="DIP-27485N"/>
<organism evidence="2 3">
    <name type="scientific">Caenorhabditis elegans</name>
    <dbReference type="NCBI Taxonomy" id="6239"/>
    <lineage>
        <taxon>Eukaryota</taxon>
        <taxon>Metazoa</taxon>
        <taxon>Ecdysozoa</taxon>
        <taxon>Nematoda</taxon>
        <taxon>Chromadorea</taxon>
        <taxon>Rhabditida</taxon>
        <taxon>Rhabditina</taxon>
        <taxon>Rhabditomorpha</taxon>
        <taxon>Rhabditoidea</taxon>
        <taxon>Rhabditidae</taxon>
        <taxon>Peloderinae</taxon>
        <taxon>Caenorhabditis</taxon>
    </lineage>
</organism>